<evidence type="ECO:0000259" key="6">
    <source>
        <dbReference type="Pfam" id="PF20703"/>
    </source>
</evidence>
<dbReference type="InterPro" id="IPR011990">
    <property type="entry name" value="TPR-like_helical_dom_sf"/>
</dbReference>
<dbReference type="Gene3D" id="1.25.40.10">
    <property type="entry name" value="Tetratricopeptide repeat domain"/>
    <property type="match status" value="2"/>
</dbReference>
<evidence type="ECO:0000256" key="2">
    <source>
        <dbReference type="ARBA" id="ARBA00022490"/>
    </source>
</evidence>
<keyword evidence="2" id="KW-0963">Cytoplasm</keyword>
<dbReference type="SUPFAM" id="SSF48452">
    <property type="entry name" value="TPR-like"/>
    <property type="match status" value="2"/>
</dbReference>
<dbReference type="PANTHER" id="PTHR46630:SF1">
    <property type="entry name" value="TETRATRICOPEPTIDE REPEAT PROTEIN 29"/>
    <property type="match status" value="1"/>
</dbReference>
<accession>A0A1F7S2P8</accession>
<name>A0A1F7S2P8_9BACT</name>
<dbReference type="Proteomes" id="UP000179266">
    <property type="component" value="Unassembled WGS sequence"/>
</dbReference>
<dbReference type="PANTHER" id="PTHR46630">
    <property type="entry name" value="TETRATRICOPEPTIDE REPEAT PROTEIN 29"/>
    <property type="match status" value="1"/>
</dbReference>
<dbReference type="Pfam" id="PF20703">
    <property type="entry name" value="nSTAND1"/>
    <property type="match status" value="1"/>
</dbReference>
<comment type="subcellular location">
    <subcellularLocation>
        <location evidence="1">Cytoplasm</location>
    </subcellularLocation>
</comment>
<evidence type="ECO:0000313" key="7">
    <source>
        <dbReference type="EMBL" id="OGL47387.1"/>
    </source>
</evidence>
<keyword evidence="4" id="KW-0802">TPR repeat</keyword>
<evidence type="ECO:0000256" key="5">
    <source>
        <dbReference type="ARBA" id="ARBA00038253"/>
    </source>
</evidence>
<proteinExistence type="inferred from homology"/>
<dbReference type="SUPFAM" id="SSF52540">
    <property type="entry name" value="P-loop containing nucleoside triphosphate hydrolases"/>
    <property type="match status" value="1"/>
</dbReference>
<keyword evidence="3" id="KW-0677">Repeat</keyword>
<comment type="similarity">
    <text evidence="5">Belongs to the Rap family.</text>
</comment>
<evidence type="ECO:0000256" key="1">
    <source>
        <dbReference type="ARBA" id="ARBA00004496"/>
    </source>
</evidence>
<dbReference type="InterPro" id="IPR049052">
    <property type="entry name" value="nSTAND1"/>
</dbReference>
<sequence>MIALNGNSASYFRVIGPLPSGSPFWGRSEECHDLVEILRKRKYPVITVTSLSGEGKSALVLNAVQTFLKDQDQFRSVIWINCRNVLNDTHLFKRILTESDINERIVFSSIMTPESCRKAVIDKLQNECNLLILDNIEGLFEKNSGNRGEYHFSEMVEQFIIDLLSKEHQSQAIITSRVRLCSNGFHYFGHNQREFRLSGLDEHAIKQILSHSGVHRGVDHLSQVLEVVDGHPQLLHLIGQYIHDAYKGDATKFGEGKTGLFEKLVPLLREQLKYLRRESRELLESISVFQDSFSINDVYALVSDETPGSIKSRFEELSRWHLVNVDLLTGLYRIPPVIRLFCYNICRQKQKLHRKLEHYYLDKQDALKNDGETKTQNYLLNAAKNAFHGNDFTGLWTILFKHGLALELKYSCRDMELCEFLEAIISDQQGRTTYIGNMRFYAQIELAETYERMGNCFQALTLYFQVLDFSFKESQQHFQLQALLGAARIYMKTGYLKRTKLFLKEALKLTLRLRSTVGEAEVLYHFGVLNTTCQKFSKASALFSQARETLNGSSCGLLSGKIYFRQAQCFIYEGDMKQGFEDIKKAERIFDELNYYKGQRDILLSKAVLFAGINNFEHAAEYIQRALQFSRQKLPKRFEAKIWATKGRIHYTGKDPAGAIPSIEKSIELYREAGNLIGVSRQYYHAAKVYHEIGLDDKTISYLRSAISISKRLSFHRESVRYLDFLGAVYAGKEQFPLAFACFQQALKLVDNADSVIKQKIYSEIKKIRRWIGKNRFEILEEKLELRRNHFLSCALGIRQF</sequence>
<dbReference type="InterPro" id="IPR019734">
    <property type="entry name" value="TPR_rpt"/>
</dbReference>
<dbReference type="InterPro" id="IPR027417">
    <property type="entry name" value="P-loop_NTPase"/>
</dbReference>
<gene>
    <name evidence="7" type="ORF">A2161_11640</name>
</gene>
<feature type="domain" description="Novel STAND NTPase 1" evidence="6">
    <location>
        <begin position="24"/>
        <end position="178"/>
    </location>
</feature>
<dbReference type="Gene3D" id="3.40.50.300">
    <property type="entry name" value="P-loop containing nucleotide triphosphate hydrolases"/>
    <property type="match status" value="1"/>
</dbReference>
<dbReference type="SMART" id="SM00028">
    <property type="entry name" value="TPR"/>
    <property type="match status" value="7"/>
</dbReference>
<protein>
    <recommendedName>
        <fullName evidence="6">Novel STAND NTPase 1 domain-containing protein</fullName>
    </recommendedName>
</protein>
<dbReference type="GO" id="GO:0005737">
    <property type="term" value="C:cytoplasm"/>
    <property type="evidence" value="ECO:0007669"/>
    <property type="project" value="UniProtKB-SubCell"/>
</dbReference>
<dbReference type="AlphaFoldDB" id="A0A1F7S2P8"/>
<organism evidence="7 8">
    <name type="scientific">Candidatus Schekmanbacteria bacterium RBG_13_48_7</name>
    <dbReference type="NCBI Taxonomy" id="1817878"/>
    <lineage>
        <taxon>Bacteria</taxon>
        <taxon>Candidatus Schekmaniibacteriota</taxon>
    </lineage>
</organism>
<comment type="caution">
    <text evidence="7">The sequence shown here is derived from an EMBL/GenBank/DDBJ whole genome shotgun (WGS) entry which is preliminary data.</text>
</comment>
<reference evidence="7 8" key="1">
    <citation type="journal article" date="2016" name="Nat. Commun.">
        <title>Thousands of microbial genomes shed light on interconnected biogeochemical processes in an aquifer system.</title>
        <authorList>
            <person name="Anantharaman K."/>
            <person name="Brown C.T."/>
            <person name="Hug L.A."/>
            <person name="Sharon I."/>
            <person name="Castelle C.J."/>
            <person name="Probst A.J."/>
            <person name="Thomas B.C."/>
            <person name="Singh A."/>
            <person name="Wilkins M.J."/>
            <person name="Karaoz U."/>
            <person name="Brodie E.L."/>
            <person name="Williams K.H."/>
            <person name="Hubbard S.S."/>
            <person name="Banfield J.F."/>
        </authorList>
    </citation>
    <scope>NUCLEOTIDE SEQUENCE [LARGE SCALE GENOMIC DNA]</scope>
</reference>
<evidence type="ECO:0000313" key="8">
    <source>
        <dbReference type="Proteomes" id="UP000179266"/>
    </source>
</evidence>
<evidence type="ECO:0000256" key="4">
    <source>
        <dbReference type="ARBA" id="ARBA00022803"/>
    </source>
</evidence>
<evidence type="ECO:0000256" key="3">
    <source>
        <dbReference type="ARBA" id="ARBA00022737"/>
    </source>
</evidence>
<dbReference type="EMBL" id="MGDD01000077">
    <property type="protein sequence ID" value="OGL47387.1"/>
    <property type="molecule type" value="Genomic_DNA"/>
</dbReference>
<dbReference type="InterPro" id="IPR051476">
    <property type="entry name" value="Bac_ResReg_Asp_Phosphatase"/>
</dbReference>